<dbReference type="Proteomes" id="UP000266482">
    <property type="component" value="Unassembled WGS sequence"/>
</dbReference>
<accession>A0A3A1VLE6</accession>
<evidence type="ECO:0000313" key="5">
    <source>
        <dbReference type="Proteomes" id="UP000266482"/>
    </source>
</evidence>
<dbReference type="PANTHER" id="PTHR22550:SF5">
    <property type="entry name" value="LEUCINE ZIPPER PROTEIN 4"/>
    <property type="match status" value="1"/>
</dbReference>
<dbReference type="RefSeq" id="WP_119597841.1">
    <property type="nucleotide sequence ID" value="NZ_QXQA01000001.1"/>
</dbReference>
<dbReference type="InterPro" id="IPR004995">
    <property type="entry name" value="Spore_Ger"/>
</dbReference>
<reference evidence="4 5" key="1">
    <citation type="submission" date="2018-09" db="EMBL/GenBank/DDBJ databases">
        <title>Paenibacillus aracenensis nov. sp. isolated from a cave in southern Spain.</title>
        <authorList>
            <person name="Jurado V."/>
            <person name="Gutierrez-Patricio S."/>
            <person name="Gonzalez-Pimentel J.L."/>
            <person name="Miller A.Z."/>
            <person name="Laiz L."/>
            <person name="Saiz-Jimenez C."/>
        </authorList>
    </citation>
    <scope>NUCLEOTIDE SEQUENCE [LARGE SCALE GENOMIC DNA]</scope>
    <source>
        <strain evidence="4 5">DSM 22867</strain>
    </source>
</reference>
<evidence type="ECO:0000256" key="2">
    <source>
        <dbReference type="ARBA" id="ARBA00023136"/>
    </source>
</evidence>
<feature type="transmembrane region" description="Helical" evidence="3">
    <location>
        <begin position="281"/>
        <end position="300"/>
    </location>
</feature>
<feature type="transmembrane region" description="Helical" evidence="3">
    <location>
        <begin position="320"/>
        <end position="338"/>
    </location>
</feature>
<dbReference type="GO" id="GO:0016020">
    <property type="term" value="C:membrane"/>
    <property type="evidence" value="ECO:0007669"/>
    <property type="project" value="InterPro"/>
</dbReference>
<comment type="caution">
    <text evidence="4">The sequence shown here is derived from an EMBL/GenBank/DDBJ whole genome shotgun (WGS) entry which is preliminary data.</text>
</comment>
<comment type="similarity">
    <text evidence="1">Belongs to the GerABKA family.</text>
</comment>
<protein>
    <submittedName>
        <fullName evidence="4">Spore germination protein</fullName>
    </submittedName>
</protein>
<keyword evidence="2 3" id="KW-0472">Membrane</keyword>
<dbReference type="AlphaFoldDB" id="A0A3A1VLE6"/>
<keyword evidence="3" id="KW-1133">Transmembrane helix</keyword>
<feature type="transmembrane region" description="Helical" evidence="3">
    <location>
        <begin position="350"/>
        <end position="370"/>
    </location>
</feature>
<feature type="transmembrane region" description="Helical" evidence="3">
    <location>
        <begin position="376"/>
        <end position="396"/>
    </location>
</feature>
<dbReference type="Pfam" id="PF03323">
    <property type="entry name" value="GerA"/>
    <property type="match status" value="1"/>
</dbReference>
<gene>
    <name evidence="4" type="ORF">D3P08_02600</name>
</gene>
<dbReference type="EMBL" id="QXQA01000001">
    <property type="protein sequence ID" value="RIX60466.1"/>
    <property type="molecule type" value="Genomic_DNA"/>
</dbReference>
<dbReference type="OrthoDB" id="1726708at2"/>
<evidence type="ECO:0000313" key="4">
    <source>
        <dbReference type="EMBL" id="RIX60466.1"/>
    </source>
</evidence>
<keyword evidence="3" id="KW-0812">Transmembrane</keyword>
<organism evidence="4 5">
    <name type="scientific">Paenibacillus nanensis</name>
    <dbReference type="NCBI Taxonomy" id="393251"/>
    <lineage>
        <taxon>Bacteria</taxon>
        <taxon>Bacillati</taxon>
        <taxon>Bacillota</taxon>
        <taxon>Bacilli</taxon>
        <taxon>Bacillales</taxon>
        <taxon>Paenibacillaceae</taxon>
        <taxon>Paenibacillus</taxon>
    </lineage>
</organism>
<dbReference type="PANTHER" id="PTHR22550">
    <property type="entry name" value="SPORE GERMINATION PROTEIN"/>
    <property type="match status" value="1"/>
</dbReference>
<keyword evidence="5" id="KW-1185">Reference proteome</keyword>
<sequence>MADTQNITPAAVHELLQGNDDVQMKRCELDSGELQQTVHLAYCEGMVHTNQINRFILPGLTTLLPVTKGGLELDKKWDVQKIQQIEDVIYLVFSGQLIIVIEGLDVAFAMDIANIPQRQPEESSAEMSIKGPRDAFTEELATNVALVRKRLRTNSLRCERFKIGKRSKTDVALLFIEDIARPEMIEEARRRLRSINKDILLGGSPLEEQLADNKYSLYPLLSYTTRPDFVVDSLIRGRFAVIAQGAPTAVLAPGNLFYMLRSPEDSYFSYLPATFSLIFRYLGLVAALLLPGFYIAVTSYNVEQIPFPLLATIGLSRMGLPFPGPLEAFLMVIMFEIFREAGERLPKAVGSTVAVVGGIVVGEAAIRAGLTSTTMIVVAAMTGVANFTIVNQTLVFAVSISRLFIMICSSFLGVYGFILGLIATLLYLATLKSYGLPYLAPLSPVTWRDVKFVLARIPWVKKNKRPKMLRTTDDTRQERRS</sequence>
<proteinExistence type="inferred from homology"/>
<dbReference type="PIRSF" id="PIRSF005690">
    <property type="entry name" value="GerBA"/>
    <property type="match status" value="1"/>
</dbReference>
<evidence type="ECO:0000256" key="1">
    <source>
        <dbReference type="ARBA" id="ARBA00005278"/>
    </source>
</evidence>
<dbReference type="InterPro" id="IPR050768">
    <property type="entry name" value="UPF0353/GerABKA_families"/>
</dbReference>
<dbReference type="GO" id="GO:0009847">
    <property type="term" value="P:spore germination"/>
    <property type="evidence" value="ECO:0007669"/>
    <property type="project" value="InterPro"/>
</dbReference>
<feature type="transmembrane region" description="Helical" evidence="3">
    <location>
        <begin position="403"/>
        <end position="429"/>
    </location>
</feature>
<evidence type="ECO:0000256" key="3">
    <source>
        <dbReference type="SAM" id="Phobius"/>
    </source>
</evidence>
<name>A0A3A1VLE6_9BACL</name>